<dbReference type="InterPro" id="IPR045036">
    <property type="entry name" value="Spartin-like"/>
</dbReference>
<dbReference type="EMBL" id="JAPFFI010000004">
    <property type="protein sequence ID" value="KAJ6395699.1"/>
    <property type="molecule type" value="Genomic_DNA"/>
</dbReference>
<sequence length="108" mass="11251">MPGEIVLASLDGFNKVCDAVEVAGKNVMSTSSVVTTGLVSHRYGDDAGKVTNEGLDAAGHVIGTAWAVFKIRKALNPKSVIKPTSLVKAAARANATEMKGNKNIKGKR</sequence>
<accession>A0ABQ9C9P4</accession>
<evidence type="ECO:0000313" key="3">
    <source>
        <dbReference type="Proteomes" id="UP001141253"/>
    </source>
</evidence>
<dbReference type="InterPro" id="IPR009686">
    <property type="entry name" value="Senescence/spartin_C"/>
</dbReference>
<reference evidence="2" key="1">
    <citation type="submission" date="2022-10" db="EMBL/GenBank/DDBJ databases">
        <authorList>
            <person name="Hyden B.L."/>
            <person name="Feng K."/>
            <person name="Yates T."/>
            <person name="Jawdy S."/>
            <person name="Smart L.B."/>
            <person name="Muchero W."/>
        </authorList>
    </citation>
    <scope>NUCLEOTIDE SEQUENCE</scope>
    <source>
        <tissue evidence="2">Shoot tip</tissue>
    </source>
</reference>
<dbReference type="PANTHER" id="PTHR21068">
    <property type="entry name" value="SPARTIN"/>
    <property type="match status" value="1"/>
</dbReference>
<dbReference type="Proteomes" id="UP001141253">
    <property type="component" value="Chromosome 4"/>
</dbReference>
<evidence type="ECO:0000313" key="2">
    <source>
        <dbReference type="EMBL" id="KAJ6395699.1"/>
    </source>
</evidence>
<reference evidence="2" key="2">
    <citation type="journal article" date="2023" name="Int. J. Mol. Sci.">
        <title>De Novo Assembly and Annotation of 11 Diverse Shrub Willow (Salix) Genomes Reveals Novel Gene Organization in Sex-Linked Regions.</title>
        <authorList>
            <person name="Hyden B."/>
            <person name="Feng K."/>
            <person name="Yates T.B."/>
            <person name="Jawdy S."/>
            <person name="Cereghino C."/>
            <person name="Smart L.B."/>
            <person name="Muchero W."/>
        </authorList>
    </citation>
    <scope>NUCLEOTIDE SEQUENCE</scope>
    <source>
        <tissue evidence="2">Shoot tip</tissue>
    </source>
</reference>
<name>A0ABQ9C9P4_9ROSI</name>
<proteinExistence type="predicted"/>
<protein>
    <recommendedName>
        <fullName evidence="1">Senescence domain-containing protein</fullName>
    </recommendedName>
</protein>
<keyword evidence="3" id="KW-1185">Reference proteome</keyword>
<organism evidence="2 3">
    <name type="scientific">Salix suchowensis</name>
    <dbReference type="NCBI Taxonomy" id="1278906"/>
    <lineage>
        <taxon>Eukaryota</taxon>
        <taxon>Viridiplantae</taxon>
        <taxon>Streptophyta</taxon>
        <taxon>Embryophyta</taxon>
        <taxon>Tracheophyta</taxon>
        <taxon>Spermatophyta</taxon>
        <taxon>Magnoliopsida</taxon>
        <taxon>eudicotyledons</taxon>
        <taxon>Gunneridae</taxon>
        <taxon>Pentapetalae</taxon>
        <taxon>rosids</taxon>
        <taxon>fabids</taxon>
        <taxon>Malpighiales</taxon>
        <taxon>Salicaceae</taxon>
        <taxon>Saliceae</taxon>
        <taxon>Salix</taxon>
    </lineage>
</organism>
<comment type="caution">
    <text evidence="2">The sequence shown here is derived from an EMBL/GenBank/DDBJ whole genome shotgun (WGS) entry which is preliminary data.</text>
</comment>
<feature type="domain" description="Senescence" evidence="1">
    <location>
        <begin position="5"/>
        <end position="91"/>
    </location>
</feature>
<evidence type="ECO:0000259" key="1">
    <source>
        <dbReference type="Pfam" id="PF06911"/>
    </source>
</evidence>
<dbReference type="Pfam" id="PF06911">
    <property type="entry name" value="Senescence"/>
    <property type="match status" value="1"/>
</dbReference>
<gene>
    <name evidence="2" type="ORF">OIU77_020871</name>
</gene>
<dbReference type="PANTHER" id="PTHR21068:SF50">
    <property type="entry name" value="PROTEIN EARLY-RESPONSIVE TO DEHYDRATION 7, CHLOROPLASTIC-LIKE ISOFORM X1"/>
    <property type="match status" value="1"/>
</dbReference>